<protein>
    <recommendedName>
        <fullName evidence="11">Large-conductance mechanosensitive channel</fullName>
    </recommendedName>
</protein>
<evidence type="ECO:0000256" key="6">
    <source>
        <dbReference type="ARBA" id="ARBA00022692"/>
    </source>
</evidence>
<dbReference type="InterPro" id="IPR037673">
    <property type="entry name" value="MSC/AndL"/>
</dbReference>
<evidence type="ECO:0000256" key="4">
    <source>
        <dbReference type="ARBA" id="ARBA00022448"/>
    </source>
</evidence>
<evidence type="ECO:0000256" key="1">
    <source>
        <dbReference type="ARBA" id="ARBA00004651"/>
    </source>
</evidence>
<dbReference type="Pfam" id="PF01741">
    <property type="entry name" value="MscL"/>
    <property type="match status" value="1"/>
</dbReference>
<feature type="transmembrane region" description="Helical" evidence="11">
    <location>
        <begin position="12"/>
        <end position="32"/>
    </location>
</feature>
<dbReference type="GO" id="GO:0005886">
    <property type="term" value="C:plasma membrane"/>
    <property type="evidence" value="ECO:0007669"/>
    <property type="project" value="UniProtKB-SubCell"/>
</dbReference>
<gene>
    <name evidence="11" type="primary">mscL</name>
    <name evidence="12" type="ORF">CA264_14480</name>
</gene>
<dbReference type="Gene3D" id="1.10.1200.120">
    <property type="entry name" value="Large-conductance mechanosensitive channel, MscL, domain 1"/>
    <property type="match status" value="1"/>
</dbReference>
<proteinExistence type="inferred from homology"/>
<evidence type="ECO:0000313" key="12">
    <source>
        <dbReference type="EMBL" id="ARS36537.1"/>
    </source>
</evidence>
<dbReference type="AlphaFoldDB" id="A0A1X9YUH8"/>
<dbReference type="PANTHER" id="PTHR30266:SF2">
    <property type="entry name" value="LARGE-CONDUCTANCE MECHANOSENSITIVE CHANNEL"/>
    <property type="match status" value="1"/>
</dbReference>
<evidence type="ECO:0000256" key="11">
    <source>
        <dbReference type="HAMAP-Rule" id="MF_00115"/>
    </source>
</evidence>
<dbReference type="InterPro" id="IPR001185">
    <property type="entry name" value="MS_channel"/>
</dbReference>
<name>A0A1X9YUH8_9BACT</name>
<dbReference type="PRINTS" id="PR01264">
    <property type="entry name" value="MECHCHANNEL"/>
</dbReference>
<dbReference type="NCBIfam" id="NF001843">
    <property type="entry name" value="PRK00567.1-4"/>
    <property type="match status" value="1"/>
</dbReference>
<accession>A0A1X9YUH8</accession>
<evidence type="ECO:0000256" key="10">
    <source>
        <dbReference type="ARBA" id="ARBA00023303"/>
    </source>
</evidence>
<evidence type="ECO:0000256" key="9">
    <source>
        <dbReference type="ARBA" id="ARBA00023136"/>
    </source>
</evidence>
<evidence type="ECO:0000256" key="7">
    <source>
        <dbReference type="ARBA" id="ARBA00022989"/>
    </source>
</evidence>
<keyword evidence="13" id="KW-1185">Reference proteome</keyword>
<dbReference type="InterPro" id="IPR019823">
    <property type="entry name" value="Mechanosensitive_channel_CS"/>
</dbReference>
<dbReference type="KEGG" id="pact:CA264_14480"/>
<dbReference type="PANTHER" id="PTHR30266">
    <property type="entry name" value="MECHANOSENSITIVE CHANNEL MSCL"/>
    <property type="match status" value="1"/>
</dbReference>
<dbReference type="SUPFAM" id="SSF81330">
    <property type="entry name" value="Gated mechanosensitive channel"/>
    <property type="match status" value="1"/>
</dbReference>
<keyword evidence="10 11" id="KW-0407">Ion channel</keyword>
<organism evidence="12 13">
    <name type="scientific">Pontibacter actiniarum</name>
    <dbReference type="NCBI Taxonomy" id="323450"/>
    <lineage>
        <taxon>Bacteria</taxon>
        <taxon>Pseudomonadati</taxon>
        <taxon>Bacteroidota</taxon>
        <taxon>Cytophagia</taxon>
        <taxon>Cytophagales</taxon>
        <taxon>Hymenobacteraceae</taxon>
        <taxon>Pontibacter</taxon>
    </lineage>
</organism>
<evidence type="ECO:0000256" key="5">
    <source>
        <dbReference type="ARBA" id="ARBA00022475"/>
    </source>
</evidence>
<keyword evidence="8 11" id="KW-0406">Ion transport</keyword>
<comment type="subunit">
    <text evidence="3 11">Homopentamer.</text>
</comment>
<comment type="function">
    <text evidence="11">Channel that opens in response to stretch forces in the membrane lipid bilayer. May participate in the regulation of osmotic pressure changes within the cell.</text>
</comment>
<keyword evidence="4 11" id="KW-0813">Transport</keyword>
<dbReference type="GO" id="GO:0008381">
    <property type="term" value="F:mechanosensitive monoatomic ion channel activity"/>
    <property type="evidence" value="ECO:0007669"/>
    <property type="project" value="UniProtKB-UniRule"/>
</dbReference>
<evidence type="ECO:0000256" key="3">
    <source>
        <dbReference type="ARBA" id="ARBA00011255"/>
    </source>
</evidence>
<keyword evidence="9 11" id="KW-0472">Membrane</keyword>
<evidence type="ECO:0000256" key="2">
    <source>
        <dbReference type="ARBA" id="ARBA00007254"/>
    </source>
</evidence>
<dbReference type="EMBL" id="CP021235">
    <property type="protein sequence ID" value="ARS36537.1"/>
    <property type="molecule type" value="Genomic_DNA"/>
</dbReference>
<feature type="transmembrane region" description="Helical" evidence="11">
    <location>
        <begin position="83"/>
        <end position="101"/>
    </location>
</feature>
<comment type="similarity">
    <text evidence="2 11">Belongs to the MscL family.</text>
</comment>
<dbReference type="FunFam" id="1.10.1200.120:FF:000001">
    <property type="entry name" value="Large-conductance mechanosensitive channel"/>
    <property type="match status" value="1"/>
</dbReference>
<dbReference type="Proteomes" id="UP000266292">
    <property type="component" value="Chromosome"/>
</dbReference>
<keyword evidence="5 11" id="KW-1003">Cell membrane</keyword>
<dbReference type="OrthoDB" id="9810350at2"/>
<reference evidence="13" key="1">
    <citation type="submission" date="2017-05" db="EMBL/GenBank/DDBJ databases">
        <authorList>
            <person name="Ray J."/>
            <person name="Price M."/>
            <person name="Deutschbauer A."/>
        </authorList>
    </citation>
    <scope>NUCLEOTIDE SEQUENCE [LARGE SCALE GENOMIC DNA]</scope>
    <source>
        <strain evidence="13">DSM 19842</strain>
    </source>
</reference>
<evidence type="ECO:0000256" key="8">
    <source>
        <dbReference type="ARBA" id="ARBA00023065"/>
    </source>
</evidence>
<comment type="subcellular location">
    <subcellularLocation>
        <location evidence="1 11">Cell membrane</location>
        <topology evidence="1 11">Multi-pass membrane protein</topology>
    </subcellularLocation>
</comment>
<dbReference type="PROSITE" id="PS01327">
    <property type="entry name" value="MSCL"/>
    <property type="match status" value="1"/>
</dbReference>
<sequence length="149" mass="15951">MGFISDFKKFAVKGNVIDLAVAVVIGAAFGAITKSLVDDIIMPPLGLLVSGIDFSSLQVVLKEAVVENGEVVAKAVTLNYGNFIQVVINFLIIALAIFMLVRTINRLQEKEAAKPAPPVNKQEVLLAEIRDLLKGQNPSAASEPHDKVV</sequence>
<dbReference type="HAMAP" id="MF_00115">
    <property type="entry name" value="MscL"/>
    <property type="match status" value="1"/>
</dbReference>
<evidence type="ECO:0000313" key="13">
    <source>
        <dbReference type="Proteomes" id="UP000266292"/>
    </source>
</evidence>
<dbReference type="RefSeq" id="WP_025608121.1">
    <property type="nucleotide sequence ID" value="NZ_CP021235.1"/>
</dbReference>
<keyword evidence="7 11" id="KW-1133">Transmembrane helix</keyword>
<dbReference type="STRING" id="709015.GCA_000472485_02936"/>
<dbReference type="NCBIfam" id="TIGR00220">
    <property type="entry name" value="mscL"/>
    <property type="match status" value="1"/>
</dbReference>
<keyword evidence="6 11" id="KW-0812">Transmembrane</keyword>
<dbReference type="InterPro" id="IPR036019">
    <property type="entry name" value="MscL_channel"/>
</dbReference>